<keyword evidence="4" id="KW-1185">Reference proteome</keyword>
<feature type="repeat" description="PPR" evidence="2">
    <location>
        <begin position="406"/>
        <end position="440"/>
    </location>
</feature>
<feature type="repeat" description="PPR" evidence="2">
    <location>
        <begin position="178"/>
        <end position="212"/>
    </location>
</feature>
<dbReference type="GO" id="GO:0009451">
    <property type="term" value="P:RNA modification"/>
    <property type="evidence" value="ECO:0007669"/>
    <property type="project" value="InterPro"/>
</dbReference>
<reference evidence="3" key="1">
    <citation type="submission" date="2019-10" db="EMBL/GenBank/DDBJ databases">
        <authorList>
            <person name="Zhang R."/>
            <person name="Pan Y."/>
            <person name="Wang J."/>
            <person name="Ma R."/>
            <person name="Yu S."/>
        </authorList>
    </citation>
    <scope>NUCLEOTIDE SEQUENCE</scope>
    <source>
        <strain evidence="3">LA-IB0</strain>
        <tissue evidence="3">Leaf</tissue>
    </source>
</reference>
<proteinExistence type="predicted"/>
<gene>
    <name evidence="3" type="ORF">BUALT_Bualt01G0077200</name>
</gene>
<dbReference type="PANTHER" id="PTHR47926:SF347">
    <property type="entry name" value="PENTATRICOPEPTIDE REPEAT-CONTAINING PROTEIN"/>
    <property type="match status" value="1"/>
</dbReference>
<feature type="repeat" description="PPR" evidence="2">
    <location>
        <begin position="77"/>
        <end position="111"/>
    </location>
</feature>
<protein>
    <recommendedName>
        <fullName evidence="5">Chlororespiratory reduction 21</fullName>
    </recommendedName>
</protein>
<dbReference type="Pfam" id="PF13041">
    <property type="entry name" value="PPR_2"/>
    <property type="match status" value="3"/>
</dbReference>
<dbReference type="EMBL" id="WHWC01000001">
    <property type="protein sequence ID" value="KAG8390378.1"/>
    <property type="molecule type" value="Genomic_DNA"/>
</dbReference>
<feature type="repeat" description="PPR" evidence="2">
    <location>
        <begin position="507"/>
        <end position="541"/>
    </location>
</feature>
<dbReference type="Pfam" id="PF20431">
    <property type="entry name" value="E_motif"/>
    <property type="match status" value="1"/>
</dbReference>
<evidence type="ECO:0008006" key="5">
    <source>
        <dbReference type="Google" id="ProtNLM"/>
    </source>
</evidence>
<feature type="repeat" description="PPR" evidence="2">
    <location>
        <begin position="343"/>
        <end position="377"/>
    </location>
</feature>
<dbReference type="InterPro" id="IPR011990">
    <property type="entry name" value="TPR-like_helical_dom_sf"/>
</dbReference>
<dbReference type="PANTHER" id="PTHR47926">
    <property type="entry name" value="PENTATRICOPEPTIDE REPEAT-CONTAINING PROTEIN"/>
    <property type="match status" value="1"/>
</dbReference>
<dbReference type="FunFam" id="1.25.40.10:FF:000090">
    <property type="entry name" value="Pentatricopeptide repeat-containing protein, chloroplastic"/>
    <property type="match status" value="1"/>
</dbReference>
<sequence>MSKLRPDYYINLKRSLKMELQSSSLSATWKHQRWKDNPIYPSTNHDVVSANKAITLSCQTGELERARHLFDTMLERTVVSWNTMITGYSKWNMFPEALDLISLMHHSDVKLNETTFSTSLSVCGRSKALIDGKKMHGLVLKSGHQRFNLVGSALLYVYANCREIGDGRRVFDQLHHENELLWSLMLVGYVECNLMSEALSVFDRMPRRGVVEWTTLISGYVKSDDGCKKALEMFKMMRENYEAVPNEFTLDCIVRACGRLGDLSGGRVVHGLLIKGGFEIEGSLSGALISFYSSCEVIEDAKNIYNNMPNPFLSDSNELIGGLLKLGKIHEAELIFCNMAERNSVSFNLMIKGYAMCGRLEDSKRLFMQMPVRILTSLNTMILVYARNGDIDKAFELFEKAKGEGSPVTWNSMISGYILNDQHENALKLYLTMRQKSISQTRSTFSVLFHACACLGSLQQGELLHAHLEKTPFASNVYVGTALIDMYSKCGSISAARAAFICISYPNVAAWTALINGYAHHGLGSDAVSFFNLMLKLGISPNAATFVAVLSACARAGLVDEGMRFFHLMKEYYDITPTLEHFTCVVDLLGRSGLLHEAEELIEGMPIEVDKILLISLLNASSFWMDMEIAERVAEKMFTLDPKPSSACVIMSNMYSRSGKWGQKVKVRDFLRESGGKKDPGCSWIDINNINHVFSVDDRNHPNIDMIYSSLESLQRNAQFNIQFDFPFRRC</sequence>
<dbReference type="NCBIfam" id="TIGR00756">
    <property type="entry name" value="PPR"/>
    <property type="match status" value="8"/>
</dbReference>
<evidence type="ECO:0000256" key="1">
    <source>
        <dbReference type="ARBA" id="ARBA00022737"/>
    </source>
</evidence>
<dbReference type="Gene3D" id="1.25.40.10">
    <property type="entry name" value="Tetratricopeptide repeat domain"/>
    <property type="match status" value="5"/>
</dbReference>
<dbReference type="InterPro" id="IPR046960">
    <property type="entry name" value="PPR_At4g14850-like_plant"/>
</dbReference>
<evidence type="ECO:0000313" key="4">
    <source>
        <dbReference type="Proteomes" id="UP000826271"/>
    </source>
</evidence>
<dbReference type="AlphaFoldDB" id="A0AAV6Y6P2"/>
<organism evidence="3 4">
    <name type="scientific">Buddleja alternifolia</name>
    <dbReference type="NCBI Taxonomy" id="168488"/>
    <lineage>
        <taxon>Eukaryota</taxon>
        <taxon>Viridiplantae</taxon>
        <taxon>Streptophyta</taxon>
        <taxon>Embryophyta</taxon>
        <taxon>Tracheophyta</taxon>
        <taxon>Spermatophyta</taxon>
        <taxon>Magnoliopsida</taxon>
        <taxon>eudicotyledons</taxon>
        <taxon>Gunneridae</taxon>
        <taxon>Pentapetalae</taxon>
        <taxon>asterids</taxon>
        <taxon>lamiids</taxon>
        <taxon>Lamiales</taxon>
        <taxon>Scrophulariaceae</taxon>
        <taxon>Buddlejeae</taxon>
        <taxon>Buddleja</taxon>
    </lineage>
</organism>
<dbReference type="Pfam" id="PF01535">
    <property type="entry name" value="PPR"/>
    <property type="match status" value="6"/>
</dbReference>
<feature type="repeat" description="PPR" evidence="2">
    <location>
        <begin position="542"/>
        <end position="572"/>
    </location>
</feature>
<keyword evidence="1" id="KW-0677">Repeat</keyword>
<dbReference type="InterPro" id="IPR046848">
    <property type="entry name" value="E_motif"/>
</dbReference>
<evidence type="ECO:0000256" key="2">
    <source>
        <dbReference type="PROSITE-ProRule" id="PRU00708"/>
    </source>
</evidence>
<comment type="caution">
    <text evidence="3">The sequence shown here is derived from an EMBL/GenBank/DDBJ whole genome shotgun (WGS) entry which is preliminary data.</text>
</comment>
<dbReference type="InterPro" id="IPR002885">
    <property type="entry name" value="PPR_rpt"/>
</dbReference>
<name>A0AAV6Y6P2_9LAMI</name>
<dbReference type="Proteomes" id="UP000826271">
    <property type="component" value="Unassembled WGS sequence"/>
</dbReference>
<evidence type="ECO:0000313" key="3">
    <source>
        <dbReference type="EMBL" id="KAG8390378.1"/>
    </source>
</evidence>
<accession>A0AAV6Y6P2</accession>
<dbReference type="GO" id="GO:0003723">
    <property type="term" value="F:RNA binding"/>
    <property type="evidence" value="ECO:0007669"/>
    <property type="project" value="InterPro"/>
</dbReference>
<dbReference type="PROSITE" id="PS51375">
    <property type="entry name" value="PPR"/>
    <property type="match status" value="6"/>
</dbReference>